<comment type="caution">
    <text evidence="1">The sequence shown here is derived from an EMBL/GenBank/DDBJ whole genome shotgun (WGS) entry which is preliminary data.</text>
</comment>
<sequence length="486" mass="51918">MEKKLLPLAAILLGSIMFGQVGINTTAPKSTLDIIAKTPTGSTTNADGVLIPRVDRQRALSMISVEPSTLIYVNDVSTGSATGQASNIDAMGFYHFDGSTSKWIKLNTDTNTNIYNANGTLTGNRVMSMADNSLIFRNGNEASLYVERSGTGNLQNGQNVANLYTSGYVGDTNKILSGIRTYYQGDGTNSSSSMKLTVNGSSNNNVVLAADNNVGIGTDSPTQKLDIDGIAKSRKIILGPSGYNYAGGTLNVRNNNASEYIMGLASSDNIFRVNVLDNGNVGIGTTDPTQKLDVNGNLRLRDIVPSSNIQDITLVADANGVIKKKKNEIKGIARAYLYNNRETGNTTGVIYRLNYFTQVDDPGNDFDHQEGYFVAPETGLYKITMTTSIKLTDPDTYNVPNAVVGFADSTTSNWVLRFSIPTDYIKGTYAANNTVGSATTFIGVAELQAGRAYFFGANHGLTFIANPSGGTGNGIGSFFEIQLIKN</sequence>
<dbReference type="EMBL" id="VFPD01000001">
    <property type="protein sequence ID" value="TQM21771.1"/>
    <property type="molecule type" value="Genomic_DNA"/>
</dbReference>
<evidence type="ECO:0000313" key="1">
    <source>
        <dbReference type="EMBL" id="TQM21771.1"/>
    </source>
</evidence>
<protein>
    <recommendedName>
        <fullName evidence="3">C1q domain-containing protein</fullName>
    </recommendedName>
</protein>
<dbReference type="RefSeq" id="WP_142016405.1">
    <property type="nucleotide sequence ID" value="NZ_VFPD01000001.1"/>
</dbReference>
<accession>A0A543EJK7</accession>
<proteinExistence type="predicted"/>
<reference evidence="1 2" key="1">
    <citation type="submission" date="2019-06" db="EMBL/GenBank/DDBJ databases">
        <title>Sorghum-associated microbial communities from plants grown in Nebraska, USA.</title>
        <authorList>
            <person name="Schachtman D."/>
        </authorList>
    </citation>
    <scope>NUCLEOTIDE SEQUENCE [LARGE SCALE GENOMIC DNA]</scope>
    <source>
        <strain evidence="1 2">110</strain>
    </source>
</reference>
<evidence type="ECO:0008006" key="3">
    <source>
        <dbReference type="Google" id="ProtNLM"/>
    </source>
</evidence>
<keyword evidence="2" id="KW-1185">Reference proteome</keyword>
<dbReference type="AlphaFoldDB" id="A0A543EJK7"/>
<evidence type="ECO:0000313" key="2">
    <source>
        <dbReference type="Proteomes" id="UP000316437"/>
    </source>
</evidence>
<dbReference type="Proteomes" id="UP000316437">
    <property type="component" value="Unassembled WGS sequence"/>
</dbReference>
<gene>
    <name evidence="1" type="ORF">FB551_1465</name>
</gene>
<name>A0A543EJK7_9FLAO</name>
<organism evidence="1 2">
    <name type="scientific">Chryseobacterium aquifrigidense</name>
    <dbReference type="NCBI Taxonomy" id="558021"/>
    <lineage>
        <taxon>Bacteria</taxon>
        <taxon>Pseudomonadati</taxon>
        <taxon>Bacteroidota</taxon>
        <taxon>Flavobacteriia</taxon>
        <taxon>Flavobacteriales</taxon>
        <taxon>Weeksellaceae</taxon>
        <taxon>Chryseobacterium group</taxon>
        <taxon>Chryseobacterium</taxon>
    </lineage>
</organism>